<dbReference type="InterPro" id="IPR007946">
    <property type="entry name" value="AAR2"/>
</dbReference>
<proteinExistence type="inferred from homology"/>
<evidence type="ECO:0000256" key="1">
    <source>
        <dbReference type="ARBA" id="ARBA00003708"/>
    </source>
</evidence>
<dbReference type="AlphaFoldDB" id="A0A2T7PTG8"/>
<dbReference type="PANTHER" id="PTHR12689:SF4">
    <property type="entry name" value="PROTEIN AAR2 HOMOLOG"/>
    <property type="match status" value="1"/>
</dbReference>
<dbReference type="InterPro" id="IPR033647">
    <property type="entry name" value="Aar2_N"/>
</dbReference>
<dbReference type="InterPro" id="IPR033648">
    <property type="entry name" value="AAR2_C"/>
</dbReference>
<sequence>MALDSQTALPRLTTAAESTFLSPVSTANRRAVSPQNLKRAAQKQRKSFRRCCCLAVVSGFDVFLTEGHLIVVYLYQPGLVERPITVLEMGELFLQTAKQPTACCIMADYSHSTKDPDTARALFEEGAILVFLDLPEGSEFGIDFASWTVGANFRGMKMIPPGIHFVYYSAVGSDKQAGPRSGFFYNFEKQEIIVKKWDVQLEDVKRELISEDEVARYRENKKEMDKFLGPYPYDSYKKWVSLTNHLTPSLIENLQPTCGYVCSMAQFVSEPSTSQSRKRDAEVKAMEQEATKIISKNKTKVSLEDGLPKMKTVKGTKIRYSKVPLQKYPEGATPSEVTKFSIDSSYQLELVLEKSYGENFSGILGEIQFAFICFLIAQNYDSFEHWKTLVHLLCSSDQSLRLRPQLFIDLISLLHFQVREIPSDFFVDIVSSNNFLTVTLQEFFSNLEAEDIDATLRSKGLKFRQHLTQKFKWDFTSEPDDYAPVVVESTN</sequence>
<dbReference type="STRING" id="400727.A0A2T7PTG8"/>
<comment type="subunit">
    <text evidence="8">Interacts with PRPF8 (via RNase H homology domain). Component of a U5 snRNP complex that contains PRPF8.</text>
</comment>
<accession>A0A2T7PTG8</accession>
<dbReference type="FunFam" id="2.60.34.20:FF:000001">
    <property type="entry name" value="protein AAR2 homolog"/>
    <property type="match status" value="1"/>
</dbReference>
<evidence type="ECO:0000256" key="4">
    <source>
        <dbReference type="ARBA" id="ARBA00022664"/>
    </source>
</evidence>
<evidence type="ECO:0000256" key="6">
    <source>
        <dbReference type="ARBA" id="ARBA00023187"/>
    </source>
</evidence>
<evidence type="ECO:0000313" key="11">
    <source>
        <dbReference type="EMBL" id="PVD36721.1"/>
    </source>
</evidence>
<gene>
    <name evidence="11" type="ORF">C0Q70_03707</name>
</gene>
<name>A0A2T7PTG8_POMCA</name>
<evidence type="ECO:0000256" key="5">
    <source>
        <dbReference type="ARBA" id="ARBA00022728"/>
    </source>
</evidence>
<comment type="caution">
    <text evidence="11">The sequence shown here is derived from an EMBL/GenBank/DDBJ whole genome shotgun (WGS) entry which is preliminary data.</text>
</comment>
<dbReference type="Pfam" id="PF20981">
    <property type="entry name" value="AAR2_1st"/>
    <property type="match status" value="1"/>
</dbReference>
<dbReference type="GO" id="GO:0000244">
    <property type="term" value="P:spliceosomal tri-snRNP complex assembly"/>
    <property type="evidence" value="ECO:0007669"/>
    <property type="project" value="TreeGrafter"/>
</dbReference>
<feature type="domain" description="AAR2 C-terminal" evidence="9">
    <location>
        <begin position="320"/>
        <end position="475"/>
    </location>
</feature>
<comment type="function">
    <text evidence="1">Component of the U5 snRNP complex that is required for spliceosome assembly and for pre-mRNA splicing.</text>
</comment>
<organism evidence="11 12">
    <name type="scientific">Pomacea canaliculata</name>
    <name type="common">Golden apple snail</name>
    <dbReference type="NCBI Taxonomy" id="400727"/>
    <lineage>
        <taxon>Eukaryota</taxon>
        <taxon>Metazoa</taxon>
        <taxon>Spiralia</taxon>
        <taxon>Lophotrochozoa</taxon>
        <taxon>Mollusca</taxon>
        <taxon>Gastropoda</taxon>
        <taxon>Caenogastropoda</taxon>
        <taxon>Architaenioglossa</taxon>
        <taxon>Ampullarioidea</taxon>
        <taxon>Ampullariidae</taxon>
        <taxon>Pomacea</taxon>
    </lineage>
</organism>
<dbReference type="CDD" id="cd13777">
    <property type="entry name" value="Aar2_N"/>
    <property type="match status" value="1"/>
</dbReference>
<evidence type="ECO:0000256" key="8">
    <source>
        <dbReference type="ARBA" id="ARBA00047009"/>
    </source>
</evidence>
<evidence type="ECO:0000256" key="2">
    <source>
        <dbReference type="ARBA" id="ARBA00006281"/>
    </source>
</evidence>
<evidence type="ECO:0000313" key="12">
    <source>
        <dbReference type="Proteomes" id="UP000245119"/>
    </source>
</evidence>
<dbReference type="Proteomes" id="UP000245119">
    <property type="component" value="Linkage Group LG2"/>
</dbReference>
<feature type="domain" description="AAR2 N-terminal" evidence="10">
    <location>
        <begin position="125"/>
        <end position="256"/>
    </location>
</feature>
<dbReference type="EMBL" id="PZQS01000002">
    <property type="protein sequence ID" value="PVD36721.1"/>
    <property type="molecule type" value="Genomic_DNA"/>
</dbReference>
<reference evidence="11 12" key="1">
    <citation type="submission" date="2018-04" db="EMBL/GenBank/DDBJ databases">
        <title>The genome of golden apple snail Pomacea canaliculata provides insight into stress tolerance and invasive adaptation.</title>
        <authorList>
            <person name="Liu C."/>
            <person name="Liu B."/>
            <person name="Ren Y."/>
            <person name="Zhang Y."/>
            <person name="Wang H."/>
            <person name="Li S."/>
            <person name="Jiang F."/>
            <person name="Yin L."/>
            <person name="Zhang G."/>
            <person name="Qian W."/>
            <person name="Fan W."/>
        </authorList>
    </citation>
    <scope>NUCLEOTIDE SEQUENCE [LARGE SCALE GENOMIC DNA]</scope>
    <source>
        <strain evidence="11">SZHN2017</strain>
        <tissue evidence="11">Muscle</tissue>
    </source>
</reference>
<dbReference type="OrthoDB" id="201752at2759"/>
<evidence type="ECO:0000259" key="10">
    <source>
        <dbReference type="Pfam" id="PF20981"/>
    </source>
</evidence>
<comment type="similarity">
    <text evidence="2">Belongs to the AAR2 family.</text>
</comment>
<dbReference type="InterPro" id="IPR038514">
    <property type="entry name" value="AAR2_C_sf"/>
</dbReference>
<evidence type="ECO:0000256" key="3">
    <source>
        <dbReference type="ARBA" id="ARBA00016372"/>
    </source>
</evidence>
<dbReference type="GO" id="GO:0005681">
    <property type="term" value="C:spliceosomal complex"/>
    <property type="evidence" value="ECO:0007669"/>
    <property type="project" value="UniProtKB-KW"/>
</dbReference>
<dbReference type="Gene3D" id="1.25.40.550">
    <property type="entry name" value="Aar2, C-terminal domain-like"/>
    <property type="match status" value="1"/>
</dbReference>
<evidence type="ECO:0000259" key="9">
    <source>
        <dbReference type="Pfam" id="PF05282"/>
    </source>
</evidence>
<evidence type="ECO:0000256" key="7">
    <source>
        <dbReference type="ARBA" id="ARBA00030625"/>
    </source>
</evidence>
<keyword evidence="6" id="KW-0508">mRNA splicing</keyword>
<keyword evidence="12" id="KW-1185">Reference proteome</keyword>
<dbReference type="Pfam" id="PF05282">
    <property type="entry name" value="AAR2"/>
    <property type="match status" value="1"/>
</dbReference>
<keyword evidence="4" id="KW-0507">mRNA processing</keyword>
<dbReference type="PANTHER" id="PTHR12689">
    <property type="entry name" value="A1 CISTRON SPLICING FACTOR AAR2-RELATED"/>
    <property type="match status" value="1"/>
</dbReference>
<dbReference type="CDD" id="cd13778">
    <property type="entry name" value="Aar2_C"/>
    <property type="match status" value="1"/>
</dbReference>
<dbReference type="FunFam" id="1.25.40.550:FF:000001">
    <property type="entry name" value="AAR2 splicing factor homolog"/>
    <property type="match status" value="1"/>
</dbReference>
<keyword evidence="5" id="KW-0747">Spliceosome</keyword>
<dbReference type="InterPro" id="IPR038516">
    <property type="entry name" value="AAR2_N_sf"/>
</dbReference>
<protein>
    <recommendedName>
        <fullName evidence="3">Protein AAR2 homolog</fullName>
    </recommendedName>
    <alternativeName>
        <fullName evidence="7">AAR2 splicing factor homolog</fullName>
    </alternativeName>
</protein>
<dbReference type="Gene3D" id="2.60.34.20">
    <property type="match status" value="1"/>
</dbReference>